<protein>
    <submittedName>
        <fullName evidence="1">Uncharacterized protein</fullName>
    </submittedName>
</protein>
<keyword evidence="2" id="KW-1185">Reference proteome</keyword>
<proteinExistence type="predicted"/>
<dbReference type="Proteomes" id="UP001157502">
    <property type="component" value="Chromosome 2"/>
</dbReference>
<accession>A0ACC2HFI4</accession>
<reference evidence="1" key="1">
    <citation type="submission" date="2021-05" db="EMBL/GenBank/DDBJ databases">
        <authorList>
            <person name="Pan Q."/>
            <person name="Jouanno E."/>
            <person name="Zahm M."/>
            <person name="Klopp C."/>
            <person name="Cabau C."/>
            <person name="Louis A."/>
            <person name="Berthelot C."/>
            <person name="Parey E."/>
            <person name="Roest Crollius H."/>
            <person name="Montfort J."/>
            <person name="Robinson-Rechavi M."/>
            <person name="Bouchez O."/>
            <person name="Lampietro C."/>
            <person name="Lopez Roques C."/>
            <person name="Donnadieu C."/>
            <person name="Postlethwait J."/>
            <person name="Bobe J."/>
            <person name="Dillon D."/>
            <person name="Chandos A."/>
            <person name="von Hippel F."/>
            <person name="Guiguen Y."/>
        </authorList>
    </citation>
    <scope>NUCLEOTIDE SEQUENCE</scope>
    <source>
        <strain evidence="1">YG-Jan2019</strain>
    </source>
</reference>
<comment type="caution">
    <text evidence="1">The sequence shown here is derived from an EMBL/GenBank/DDBJ whole genome shotgun (WGS) entry which is preliminary data.</text>
</comment>
<evidence type="ECO:0000313" key="2">
    <source>
        <dbReference type="Proteomes" id="UP001157502"/>
    </source>
</evidence>
<dbReference type="EMBL" id="CM055729">
    <property type="protein sequence ID" value="KAJ8014628.1"/>
    <property type="molecule type" value="Genomic_DNA"/>
</dbReference>
<sequence>MAEDNAKLKAKITDLEGRSRRCNVRLIGTKDMVIRAARRKQDGLKYDGKSVYLHDDYCPEVMDQRAEYREVMRQPFTLKLKPALLYPARLFIKADDGERRRLFSVKEAQQF</sequence>
<organism evidence="1 2">
    <name type="scientific">Dallia pectoralis</name>
    <name type="common">Alaska blackfish</name>
    <dbReference type="NCBI Taxonomy" id="75939"/>
    <lineage>
        <taxon>Eukaryota</taxon>
        <taxon>Metazoa</taxon>
        <taxon>Chordata</taxon>
        <taxon>Craniata</taxon>
        <taxon>Vertebrata</taxon>
        <taxon>Euteleostomi</taxon>
        <taxon>Actinopterygii</taxon>
        <taxon>Neopterygii</taxon>
        <taxon>Teleostei</taxon>
        <taxon>Protacanthopterygii</taxon>
        <taxon>Esociformes</taxon>
        <taxon>Umbridae</taxon>
        <taxon>Dallia</taxon>
    </lineage>
</organism>
<evidence type="ECO:0000313" key="1">
    <source>
        <dbReference type="EMBL" id="KAJ8014628.1"/>
    </source>
</evidence>
<gene>
    <name evidence="1" type="ORF">DPEC_G00017610</name>
</gene>
<name>A0ACC2HFI4_DALPE</name>